<dbReference type="NCBIfam" id="TIGR03544">
    <property type="entry name" value="DivI1A_domain"/>
    <property type="match status" value="1"/>
</dbReference>
<gene>
    <name evidence="1" type="ORF">DX116_13680</name>
</gene>
<name>A0A371P471_9ACTN</name>
<dbReference type="InterPro" id="IPR019933">
    <property type="entry name" value="DivIVA_domain"/>
</dbReference>
<reference evidence="1 2" key="1">
    <citation type="submission" date="2018-08" db="EMBL/GenBank/DDBJ databases">
        <title>Aeromicrobium sp. M2KJ-4, whole genome shotgun sequence.</title>
        <authorList>
            <person name="Tuo L."/>
        </authorList>
    </citation>
    <scope>NUCLEOTIDE SEQUENCE [LARGE SCALE GENOMIC DNA]</scope>
    <source>
        <strain evidence="1 2">M2KJ-4</strain>
    </source>
</reference>
<dbReference type="AlphaFoldDB" id="A0A371P471"/>
<dbReference type="Gene3D" id="6.10.250.660">
    <property type="match status" value="1"/>
</dbReference>
<sequence length="100" mass="11501">MQMPYIVGLTPAWQAETMTTPAPAFSRVRLREGYRFEDVDDFLLEIRPLVDGRLPNAELADRIVNARFAPVRLRPGYDMQEVDDYLDQLRALASQGHPRI</sequence>
<organism evidence="1 2">
    <name type="scientific">Aeromicrobium endophyticum</name>
    <dbReference type="NCBI Taxonomy" id="2292704"/>
    <lineage>
        <taxon>Bacteria</taxon>
        <taxon>Bacillati</taxon>
        <taxon>Actinomycetota</taxon>
        <taxon>Actinomycetes</taxon>
        <taxon>Propionibacteriales</taxon>
        <taxon>Nocardioidaceae</taxon>
        <taxon>Aeromicrobium</taxon>
    </lineage>
</organism>
<accession>A0A371P471</accession>
<evidence type="ECO:0000313" key="1">
    <source>
        <dbReference type="EMBL" id="REK70206.1"/>
    </source>
</evidence>
<comment type="caution">
    <text evidence="1">The sequence shown here is derived from an EMBL/GenBank/DDBJ whole genome shotgun (WGS) entry which is preliminary data.</text>
</comment>
<dbReference type="Proteomes" id="UP000265581">
    <property type="component" value="Unassembled WGS sequence"/>
</dbReference>
<protein>
    <submittedName>
        <fullName evidence="1">DivIVA domain-containing protein</fullName>
    </submittedName>
</protein>
<evidence type="ECO:0000313" key="2">
    <source>
        <dbReference type="Proteomes" id="UP000265581"/>
    </source>
</evidence>
<keyword evidence="2" id="KW-1185">Reference proteome</keyword>
<dbReference type="EMBL" id="QUBR01000002">
    <property type="protein sequence ID" value="REK70206.1"/>
    <property type="molecule type" value="Genomic_DNA"/>
</dbReference>
<proteinExistence type="predicted"/>